<evidence type="ECO:0000256" key="10">
    <source>
        <dbReference type="SAM" id="Phobius"/>
    </source>
</evidence>
<organism evidence="12 13">
    <name type="scientific">Coregonus suidteri</name>
    <dbReference type="NCBI Taxonomy" id="861788"/>
    <lineage>
        <taxon>Eukaryota</taxon>
        <taxon>Metazoa</taxon>
        <taxon>Chordata</taxon>
        <taxon>Craniata</taxon>
        <taxon>Vertebrata</taxon>
        <taxon>Euteleostomi</taxon>
        <taxon>Actinopterygii</taxon>
        <taxon>Neopterygii</taxon>
        <taxon>Teleostei</taxon>
        <taxon>Protacanthopterygii</taxon>
        <taxon>Salmoniformes</taxon>
        <taxon>Salmonidae</taxon>
        <taxon>Coregoninae</taxon>
        <taxon>Coregonus</taxon>
    </lineage>
</organism>
<comment type="pathway">
    <text evidence="3">Sphingolipid metabolism.</text>
</comment>
<evidence type="ECO:0000259" key="11">
    <source>
        <dbReference type="PROSITE" id="PS50922"/>
    </source>
</evidence>
<feature type="domain" description="TLC" evidence="11">
    <location>
        <begin position="119"/>
        <end position="320"/>
    </location>
</feature>
<feature type="transmembrane region" description="Helical" evidence="10">
    <location>
        <begin position="128"/>
        <end position="148"/>
    </location>
</feature>
<dbReference type="PIRSF" id="PIRSF005225">
    <property type="entry name" value="LAG1_LAC1"/>
    <property type="match status" value="1"/>
</dbReference>
<evidence type="ECO:0000256" key="9">
    <source>
        <dbReference type="SAM" id="MobiDB-lite"/>
    </source>
</evidence>
<comment type="pathway">
    <text evidence="2">Lipid metabolism; sphingolipid metabolism.</text>
</comment>
<dbReference type="GO" id="GO:0046513">
    <property type="term" value="P:ceramide biosynthetic process"/>
    <property type="evidence" value="ECO:0007669"/>
    <property type="project" value="InterPro"/>
</dbReference>
<dbReference type="GO" id="GO:0050291">
    <property type="term" value="F:sphingosine N-acyltransferase activity"/>
    <property type="evidence" value="ECO:0007669"/>
    <property type="project" value="InterPro"/>
</dbReference>
<evidence type="ECO:0000256" key="3">
    <source>
        <dbReference type="ARBA" id="ARBA00004991"/>
    </source>
</evidence>
<evidence type="ECO:0000256" key="7">
    <source>
        <dbReference type="ARBA" id="ARBA00049036"/>
    </source>
</evidence>
<protein>
    <recommendedName>
        <fullName evidence="11">TLC domain-containing protein</fullName>
    </recommendedName>
</protein>
<keyword evidence="4 8" id="KW-0812">Transmembrane</keyword>
<gene>
    <name evidence="12" type="ORF">J4Q44_G00262480</name>
</gene>
<dbReference type="PANTHER" id="PTHR12560:SF8">
    <property type="entry name" value="CERAMIDE SYNTHASE 5"/>
    <property type="match status" value="1"/>
</dbReference>
<dbReference type="EMBL" id="JAGTTL010000024">
    <property type="protein sequence ID" value="KAK6303794.1"/>
    <property type="molecule type" value="Genomic_DNA"/>
</dbReference>
<evidence type="ECO:0000313" key="13">
    <source>
        <dbReference type="Proteomes" id="UP001356427"/>
    </source>
</evidence>
<evidence type="ECO:0000313" key="12">
    <source>
        <dbReference type="EMBL" id="KAK6303794.1"/>
    </source>
</evidence>
<dbReference type="SMART" id="SM00724">
    <property type="entry name" value="TLC"/>
    <property type="match status" value="1"/>
</dbReference>
<keyword evidence="5 10" id="KW-1133">Transmembrane helix</keyword>
<proteinExistence type="predicted"/>
<feature type="transmembrane region" description="Helical" evidence="10">
    <location>
        <begin position="194"/>
        <end position="213"/>
    </location>
</feature>
<dbReference type="PANTHER" id="PTHR12560">
    <property type="entry name" value="LONGEVITY ASSURANCE FACTOR 1 LAG1"/>
    <property type="match status" value="1"/>
</dbReference>
<evidence type="ECO:0000256" key="2">
    <source>
        <dbReference type="ARBA" id="ARBA00004760"/>
    </source>
</evidence>
<comment type="subcellular location">
    <subcellularLocation>
        <location evidence="1">Membrane</location>
        <topology evidence="1">Multi-pass membrane protein</topology>
    </subcellularLocation>
</comment>
<evidence type="ECO:0000256" key="5">
    <source>
        <dbReference type="ARBA" id="ARBA00022989"/>
    </source>
</evidence>
<feature type="transmembrane region" description="Helical" evidence="10">
    <location>
        <begin position="252"/>
        <end position="277"/>
    </location>
</feature>
<dbReference type="PROSITE" id="PS50922">
    <property type="entry name" value="TLC"/>
    <property type="match status" value="1"/>
</dbReference>
<reference evidence="12 13" key="1">
    <citation type="submission" date="2021-04" db="EMBL/GenBank/DDBJ databases">
        <authorList>
            <person name="De Guttry C."/>
            <person name="Zahm M."/>
            <person name="Klopp C."/>
            <person name="Cabau C."/>
            <person name="Louis A."/>
            <person name="Berthelot C."/>
            <person name="Parey E."/>
            <person name="Roest Crollius H."/>
            <person name="Montfort J."/>
            <person name="Robinson-Rechavi M."/>
            <person name="Bucao C."/>
            <person name="Bouchez O."/>
            <person name="Gislard M."/>
            <person name="Lluch J."/>
            <person name="Milhes M."/>
            <person name="Lampietro C."/>
            <person name="Lopez Roques C."/>
            <person name="Donnadieu C."/>
            <person name="Braasch I."/>
            <person name="Desvignes T."/>
            <person name="Postlethwait J."/>
            <person name="Bobe J."/>
            <person name="Wedekind C."/>
            <person name="Guiguen Y."/>
        </authorList>
    </citation>
    <scope>NUCLEOTIDE SEQUENCE [LARGE SCALE GENOMIC DNA]</scope>
    <source>
        <strain evidence="12">Cs_M1</strain>
        <tissue evidence="12">Blood</tissue>
    </source>
</reference>
<dbReference type="InterPro" id="IPR016439">
    <property type="entry name" value="Lag1/Lac1-like"/>
</dbReference>
<dbReference type="AlphaFoldDB" id="A0AAN8L855"/>
<evidence type="ECO:0000256" key="8">
    <source>
        <dbReference type="PROSITE-ProRule" id="PRU00205"/>
    </source>
</evidence>
<feature type="compositionally biased region" description="Basic and acidic residues" evidence="9">
    <location>
        <begin position="343"/>
        <end position="356"/>
    </location>
</feature>
<name>A0AAN8L855_9TELE</name>
<dbReference type="Pfam" id="PF03798">
    <property type="entry name" value="TRAM_LAG1_CLN8"/>
    <property type="match status" value="1"/>
</dbReference>
<feature type="transmembrane region" description="Helical" evidence="10">
    <location>
        <begin position="289"/>
        <end position="311"/>
    </location>
</feature>
<dbReference type="GO" id="GO:0016020">
    <property type="term" value="C:membrane"/>
    <property type="evidence" value="ECO:0007669"/>
    <property type="project" value="UniProtKB-SubCell"/>
</dbReference>
<keyword evidence="6 8" id="KW-0472">Membrane</keyword>
<evidence type="ECO:0000256" key="1">
    <source>
        <dbReference type="ARBA" id="ARBA00004141"/>
    </source>
</evidence>
<dbReference type="InterPro" id="IPR006634">
    <property type="entry name" value="TLC-dom"/>
</dbReference>
<accession>A0AAN8L855</accession>
<keyword evidence="13" id="KW-1185">Reference proteome</keyword>
<dbReference type="Proteomes" id="UP001356427">
    <property type="component" value="Unassembled WGS sequence"/>
</dbReference>
<feature type="region of interest" description="Disordered" evidence="9">
    <location>
        <begin position="331"/>
        <end position="360"/>
    </location>
</feature>
<comment type="catalytic activity">
    <reaction evidence="7">
        <text>sphinganine + octadecanoyl-CoA = N-(octadecanoyl)-sphinganine + CoA + H(+)</text>
        <dbReference type="Rhea" id="RHEA:36547"/>
        <dbReference type="ChEBI" id="CHEBI:15378"/>
        <dbReference type="ChEBI" id="CHEBI:57287"/>
        <dbReference type="ChEBI" id="CHEBI:57394"/>
        <dbReference type="ChEBI" id="CHEBI:57817"/>
        <dbReference type="ChEBI" id="CHEBI:67033"/>
    </reaction>
    <physiologicalReaction direction="left-to-right" evidence="7">
        <dbReference type="Rhea" id="RHEA:36548"/>
    </physiologicalReaction>
</comment>
<comment type="caution">
    <text evidence="12">The sequence shown here is derived from an EMBL/GenBank/DDBJ whole genome shotgun (WGS) entry which is preliminary data.</text>
</comment>
<evidence type="ECO:0000256" key="6">
    <source>
        <dbReference type="ARBA" id="ARBA00023136"/>
    </source>
</evidence>
<evidence type="ECO:0000256" key="4">
    <source>
        <dbReference type="ARBA" id="ARBA00022692"/>
    </source>
</evidence>
<sequence>MGMRVYKNASELMVLGRKELGFGVRVFWLPPNVTWAELEHPPPGQEYPRAGHLLSCLPLAFGVLAVRVLFERLVAKPCANILQIQAGVSRRAQPNAVLERVFTSTTSPDSRRDKPSTLTKFCESMWRLTFYTGIFTYAIRYLWVSSWMWDTRQCWYNYPFQTLSPGQYNYYVAELAFYWSLMFSQFTDIKRKDFLIMFVHHLATITLITFSYCNNMLRIGTLVMCVHDASDIVLELAKLANYAKYQRICDTGFVVFSIVFFITRLVIYPFWIIYSVLVESWEIVGPYRSWWLLNGLLLVLQSLHVFWFYLIARIAIKAIFKGKVAKDDRSDIESSSEEETDTNVEHKTTEHWERKPNPLRAGVGGEDDDTMDNVCCLEDLYLSLCVSLYQVYNFAFAYSGSRGGKFS</sequence>